<gene>
    <name evidence="2" type="ORF">ABT272_06420</name>
</gene>
<sequence length="71" mass="7676">MTRKESPGAWAERVKARAFRDVRVRGGGERREHRGSGRRPAASTPGWRPDPATDENVAPGENSGGHAQGID</sequence>
<reference evidence="2 3" key="1">
    <citation type="submission" date="2024-06" db="EMBL/GenBank/DDBJ databases">
        <title>The Natural Products Discovery Center: Release of the First 8490 Sequenced Strains for Exploring Actinobacteria Biosynthetic Diversity.</title>
        <authorList>
            <person name="Kalkreuter E."/>
            <person name="Kautsar S.A."/>
            <person name="Yang D."/>
            <person name="Bader C.D."/>
            <person name="Teijaro C.N."/>
            <person name="Fluegel L."/>
            <person name="Davis C.M."/>
            <person name="Simpson J.R."/>
            <person name="Lauterbach L."/>
            <person name="Steele A.D."/>
            <person name="Gui C."/>
            <person name="Meng S."/>
            <person name="Li G."/>
            <person name="Viehrig K."/>
            <person name="Ye F."/>
            <person name="Su P."/>
            <person name="Kiefer A.F."/>
            <person name="Nichols A."/>
            <person name="Cepeda A.J."/>
            <person name="Yan W."/>
            <person name="Fan B."/>
            <person name="Jiang Y."/>
            <person name="Adhikari A."/>
            <person name="Zheng C.-J."/>
            <person name="Schuster L."/>
            <person name="Cowan T.M."/>
            <person name="Smanski M.J."/>
            <person name="Chevrette M.G."/>
            <person name="De Carvalho L.P.S."/>
            <person name="Shen B."/>
        </authorList>
    </citation>
    <scope>NUCLEOTIDE SEQUENCE [LARGE SCALE GENOMIC DNA]</scope>
    <source>
        <strain evidence="2 3">NPDC001166</strain>
    </source>
</reference>
<proteinExistence type="predicted"/>
<feature type="region of interest" description="Disordered" evidence="1">
    <location>
        <begin position="21"/>
        <end position="71"/>
    </location>
</feature>
<feature type="compositionally biased region" description="Gly residues" evidence="1">
    <location>
        <begin position="62"/>
        <end position="71"/>
    </location>
</feature>
<dbReference type="RefSeq" id="WP_352062964.1">
    <property type="nucleotide sequence ID" value="NZ_JBEPAZ010000004.1"/>
</dbReference>
<name>A0ABV1U0Y9_9ACTN</name>
<evidence type="ECO:0000313" key="3">
    <source>
        <dbReference type="Proteomes" id="UP001470023"/>
    </source>
</evidence>
<protein>
    <submittedName>
        <fullName evidence="2">Uncharacterized protein</fullName>
    </submittedName>
</protein>
<dbReference type="EMBL" id="JBEPAZ010000004">
    <property type="protein sequence ID" value="MER6427369.1"/>
    <property type="molecule type" value="Genomic_DNA"/>
</dbReference>
<accession>A0ABV1U0Y9</accession>
<evidence type="ECO:0000313" key="2">
    <source>
        <dbReference type="EMBL" id="MER6427369.1"/>
    </source>
</evidence>
<feature type="compositionally biased region" description="Basic and acidic residues" evidence="1">
    <location>
        <begin position="21"/>
        <end position="35"/>
    </location>
</feature>
<evidence type="ECO:0000256" key="1">
    <source>
        <dbReference type="SAM" id="MobiDB-lite"/>
    </source>
</evidence>
<dbReference type="Proteomes" id="UP001470023">
    <property type="component" value="Unassembled WGS sequence"/>
</dbReference>
<organism evidence="2 3">
    <name type="scientific">Streptomyces sp. 900105245</name>
    <dbReference type="NCBI Taxonomy" id="3154379"/>
    <lineage>
        <taxon>Bacteria</taxon>
        <taxon>Bacillati</taxon>
        <taxon>Actinomycetota</taxon>
        <taxon>Actinomycetes</taxon>
        <taxon>Kitasatosporales</taxon>
        <taxon>Streptomycetaceae</taxon>
        <taxon>Streptomyces</taxon>
    </lineage>
</organism>
<comment type="caution">
    <text evidence="2">The sequence shown here is derived from an EMBL/GenBank/DDBJ whole genome shotgun (WGS) entry which is preliminary data.</text>
</comment>
<keyword evidence="3" id="KW-1185">Reference proteome</keyword>